<evidence type="ECO:0000313" key="2">
    <source>
        <dbReference type="Proteomes" id="UP000554520"/>
    </source>
</evidence>
<comment type="caution">
    <text evidence="1">The sequence shown here is derived from an EMBL/GenBank/DDBJ whole genome shotgun (WGS) entry which is preliminary data.</text>
</comment>
<accession>A0A839ULH3</accession>
<reference evidence="1 2" key="1">
    <citation type="submission" date="2020-08" db="EMBL/GenBank/DDBJ databases">
        <title>Genomic Encyclopedia of Type Strains, Phase III (KMG-III): the genomes of soil and plant-associated and newly described type strains.</title>
        <authorList>
            <person name="Whitman W."/>
        </authorList>
    </citation>
    <scope>NUCLEOTIDE SEQUENCE [LARGE SCALE GENOMIC DNA]</scope>
    <source>
        <strain evidence="1 2">CECT 7015</strain>
    </source>
</reference>
<dbReference type="RefSeq" id="WP_183665236.1">
    <property type="nucleotide sequence ID" value="NZ_JACHXN010000032.1"/>
</dbReference>
<gene>
    <name evidence="1" type="ORF">FHS21_005914</name>
</gene>
<protein>
    <submittedName>
        <fullName evidence="1">Uncharacterized protein</fullName>
    </submittedName>
</protein>
<name>A0A839ULH3_9HYPH</name>
<proteinExistence type="predicted"/>
<dbReference type="AlphaFoldDB" id="A0A839ULH3"/>
<dbReference type="Proteomes" id="UP000554520">
    <property type="component" value="Unassembled WGS sequence"/>
</dbReference>
<keyword evidence="2" id="KW-1185">Reference proteome</keyword>
<sequence length="61" mass="6886">MNTTRRDIEKKMNALHSAYDDVTQVEEGAVRRCLNSGGFSVFRGEYLIIPKPDTWLPSGVD</sequence>
<dbReference type="EMBL" id="JACHXN010000032">
    <property type="protein sequence ID" value="MBB3149461.1"/>
    <property type="molecule type" value="Genomic_DNA"/>
</dbReference>
<organism evidence="1 2">
    <name type="scientific">Phyllobacterium trifolii</name>
    <dbReference type="NCBI Taxonomy" id="300193"/>
    <lineage>
        <taxon>Bacteria</taxon>
        <taxon>Pseudomonadati</taxon>
        <taxon>Pseudomonadota</taxon>
        <taxon>Alphaproteobacteria</taxon>
        <taxon>Hyphomicrobiales</taxon>
        <taxon>Phyllobacteriaceae</taxon>
        <taxon>Phyllobacterium</taxon>
    </lineage>
</organism>
<evidence type="ECO:0000313" key="1">
    <source>
        <dbReference type="EMBL" id="MBB3149461.1"/>
    </source>
</evidence>